<comment type="similarity">
    <text evidence="1">Belongs to the protein-tyrosine phosphatase family. Non-receptor class CDC14 subfamily.</text>
</comment>
<dbReference type="Pfam" id="PF14671">
    <property type="entry name" value="DSPn"/>
    <property type="match status" value="1"/>
</dbReference>
<organism evidence="11 12">
    <name type="scientific">Tetrahymena thermophila (strain SB210)</name>
    <dbReference type="NCBI Taxonomy" id="312017"/>
    <lineage>
        <taxon>Eukaryota</taxon>
        <taxon>Sar</taxon>
        <taxon>Alveolata</taxon>
        <taxon>Ciliophora</taxon>
        <taxon>Intramacronucleata</taxon>
        <taxon>Oligohymenophorea</taxon>
        <taxon>Hymenostomatida</taxon>
        <taxon>Tetrahymenina</taxon>
        <taxon>Tetrahymenidae</taxon>
        <taxon>Tetrahymena</taxon>
    </lineage>
</organism>
<keyword evidence="6" id="KW-0131">Cell cycle</keyword>
<dbReference type="eggNOG" id="KOG1720">
    <property type="taxonomic scope" value="Eukaryota"/>
</dbReference>
<dbReference type="PANTHER" id="PTHR23339">
    <property type="entry name" value="TYROSINE SPECIFIC PROTEIN PHOSPHATASE AND DUAL SPECIFICITY PROTEIN PHOSPHATASE"/>
    <property type="match status" value="1"/>
</dbReference>
<dbReference type="Gene3D" id="3.90.190.10">
    <property type="entry name" value="Protein tyrosine phosphatase superfamily"/>
    <property type="match status" value="2"/>
</dbReference>
<evidence type="ECO:0000259" key="8">
    <source>
        <dbReference type="PROSITE" id="PS50054"/>
    </source>
</evidence>
<proteinExistence type="inferred from homology"/>
<dbReference type="AlphaFoldDB" id="Q22LZ6"/>
<protein>
    <recommendedName>
        <fullName evidence="2">protein-tyrosine-phosphatase</fullName>
        <ecNumber evidence="2">3.1.3.48</ecNumber>
    </recommendedName>
</protein>
<keyword evidence="4" id="KW-0378">Hydrolase</keyword>
<dbReference type="GO" id="GO:0051301">
    <property type="term" value="P:cell division"/>
    <property type="evidence" value="ECO:0007669"/>
    <property type="project" value="UniProtKB-KW"/>
</dbReference>
<dbReference type="Pfam" id="PF00782">
    <property type="entry name" value="DSPc"/>
    <property type="match status" value="1"/>
</dbReference>
<sequence>MSVNIVEIVPQRLYWYSAANPPEYEPSTYYFSTDNDLVYERVSEYGPLNLSQIYSFCSQLDEIFTDPKYQTTTLIHYTSLNQVKQTNSVLLICAYQVLCLRYSPEKALQQFEKIIPELKPYHDSLNYPYQCTLLDCMRSLQKAQQLGWFDLKTFDLERYYELMKYDISEIIPKKFFAFRGPRDETDDLTLPPSAYIEPFKKEGVQLVVRLNNSDSYNPQPFVDNKINHIDLFFEDGSIPPRNIANQFFALSERALEEKSNCPIAVHCRAGLGRTGTLIALYCIKHYKFTAEEIIAYTRMARPGSIHGPQMMYLQSYDKSIQMQRSYSNNIRISKVISYQNAKKIVEKRLSMDQEGFKNIPLITNLSMSNSFKTPLRGSLATKTTAGTPVSRGSNSSLSPSKTPVNNENLRKTVQVSSKQNEISQAAGVQANPSQNIYSSIYTQFQNTASAKNLLQSRNLLRSNSISKKALSPKKKVTFLNNFSAAIKRYEPTPIKV</sequence>
<dbReference type="InterPro" id="IPR000242">
    <property type="entry name" value="PTP_cat"/>
</dbReference>
<evidence type="ECO:0000313" key="11">
    <source>
        <dbReference type="EMBL" id="EAR86424.2"/>
    </source>
</evidence>
<keyword evidence="5" id="KW-0904">Protein phosphatase</keyword>
<dbReference type="InterPro" id="IPR044506">
    <property type="entry name" value="CDC14_C"/>
</dbReference>
<feature type="region of interest" description="Disordered" evidence="7">
    <location>
        <begin position="380"/>
        <end position="408"/>
    </location>
</feature>
<evidence type="ECO:0000313" key="12">
    <source>
        <dbReference type="Proteomes" id="UP000009168"/>
    </source>
</evidence>
<dbReference type="InterPro" id="IPR000387">
    <property type="entry name" value="Tyr_Pase_dom"/>
</dbReference>
<dbReference type="Proteomes" id="UP000009168">
    <property type="component" value="Unassembled WGS sequence"/>
</dbReference>
<evidence type="ECO:0000256" key="3">
    <source>
        <dbReference type="ARBA" id="ARBA00022618"/>
    </source>
</evidence>
<keyword evidence="3" id="KW-0132">Cell division</keyword>
<dbReference type="PROSITE" id="PS50055">
    <property type="entry name" value="TYR_PHOSPHATASE_PTP"/>
    <property type="match status" value="1"/>
</dbReference>
<dbReference type="PROSITE" id="PS00383">
    <property type="entry name" value="TYR_PHOSPHATASE_1"/>
    <property type="match status" value="1"/>
</dbReference>
<dbReference type="InterPro" id="IPR003595">
    <property type="entry name" value="Tyr_Pase_cat"/>
</dbReference>
<dbReference type="InParanoid" id="Q22LZ6"/>
<dbReference type="HOGENOM" id="CLU_524309_0_0_1"/>
<dbReference type="GO" id="GO:0004725">
    <property type="term" value="F:protein tyrosine phosphatase activity"/>
    <property type="evidence" value="ECO:0007669"/>
    <property type="project" value="UniProtKB-EC"/>
</dbReference>
<evidence type="ECO:0000256" key="4">
    <source>
        <dbReference type="ARBA" id="ARBA00022801"/>
    </source>
</evidence>
<name>Q22LZ6_TETTS</name>
<accession>Q22LZ6</accession>
<evidence type="ECO:0000259" key="9">
    <source>
        <dbReference type="PROSITE" id="PS50055"/>
    </source>
</evidence>
<dbReference type="InterPro" id="IPR000340">
    <property type="entry name" value="Dual-sp_phosphatase_cat-dom"/>
</dbReference>
<dbReference type="KEGG" id="tet:TTHERM_00039230"/>
<dbReference type="FunFam" id="3.90.190.10:FF:000006">
    <property type="entry name" value="Dual specificity protein phosphatase CDC14B"/>
    <property type="match status" value="1"/>
</dbReference>
<dbReference type="InterPro" id="IPR020422">
    <property type="entry name" value="TYR_PHOSPHATASE_DUAL_dom"/>
</dbReference>
<evidence type="ECO:0000256" key="6">
    <source>
        <dbReference type="ARBA" id="ARBA00023306"/>
    </source>
</evidence>
<dbReference type="EC" id="3.1.3.48" evidence="2"/>
<dbReference type="InterPro" id="IPR029260">
    <property type="entry name" value="DSPn"/>
</dbReference>
<dbReference type="PROSITE" id="PS50056">
    <property type="entry name" value="TYR_PHOSPHATASE_2"/>
    <property type="match status" value="1"/>
</dbReference>
<dbReference type="CDD" id="cd14499">
    <property type="entry name" value="CDC14_C"/>
    <property type="match status" value="1"/>
</dbReference>
<gene>
    <name evidence="11" type="ORF">TTHERM_00039230</name>
</gene>
<dbReference type="CDD" id="cd17657">
    <property type="entry name" value="CDC14_N"/>
    <property type="match status" value="1"/>
</dbReference>
<dbReference type="InterPro" id="IPR029021">
    <property type="entry name" value="Prot-tyrosine_phosphatase-like"/>
</dbReference>
<dbReference type="SMART" id="SM00404">
    <property type="entry name" value="PTPc_motif"/>
    <property type="match status" value="1"/>
</dbReference>
<feature type="domain" description="Tyrosine-protein phosphatase" evidence="9">
    <location>
        <begin position="1"/>
        <end position="280"/>
    </location>
</feature>
<dbReference type="SMART" id="SM00195">
    <property type="entry name" value="DSPc"/>
    <property type="match status" value="1"/>
</dbReference>
<reference evidence="12" key="1">
    <citation type="journal article" date="2006" name="PLoS Biol.">
        <title>Macronuclear genome sequence of the ciliate Tetrahymena thermophila, a model eukaryote.</title>
        <authorList>
            <person name="Eisen J.A."/>
            <person name="Coyne R.S."/>
            <person name="Wu M."/>
            <person name="Wu D."/>
            <person name="Thiagarajan M."/>
            <person name="Wortman J.R."/>
            <person name="Badger J.H."/>
            <person name="Ren Q."/>
            <person name="Amedeo P."/>
            <person name="Jones K.M."/>
            <person name="Tallon L.J."/>
            <person name="Delcher A.L."/>
            <person name="Salzberg S.L."/>
            <person name="Silva J.C."/>
            <person name="Haas B.J."/>
            <person name="Majoros W.H."/>
            <person name="Farzad M."/>
            <person name="Carlton J.M."/>
            <person name="Smith R.K. Jr."/>
            <person name="Garg J."/>
            <person name="Pearlman R.E."/>
            <person name="Karrer K.M."/>
            <person name="Sun L."/>
            <person name="Manning G."/>
            <person name="Elde N.C."/>
            <person name="Turkewitz A.P."/>
            <person name="Asai D.J."/>
            <person name="Wilkes D.E."/>
            <person name="Wang Y."/>
            <person name="Cai H."/>
            <person name="Collins K."/>
            <person name="Stewart B.A."/>
            <person name="Lee S.R."/>
            <person name="Wilamowska K."/>
            <person name="Weinberg Z."/>
            <person name="Ruzzo W.L."/>
            <person name="Wloga D."/>
            <person name="Gaertig J."/>
            <person name="Frankel J."/>
            <person name="Tsao C.-C."/>
            <person name="Gorovsky M.A."/>
            <person name="Keeling P.J."/>
            <person name="Waller R.F."/>
            <person name="Patron N.J."/>
            <person name="Cherry J.M."/>
            <person name="Stover N.A."/>
            <person name="Krieger C.J."/>
            <person name="del Toro C."/>
            <person name="Ryder H.F."/>
            <person name="Williamson S.C."/>
            <person name="Barbeau R.A."/>
            <person name="Hamilton E.P."/>
            <person name="Orias E."/>
        </authorList>
    </citation>
    <scope>NUCLEOTIDE SEQUENCE [LARGE SCALE GENOMIC DNA]</scope>
    <source>
        <strain evidence="12">SB210</strain>
    </source>
</reference>
<evidence type="ECO:0000256" key="1">
    <source>
        <dbReference type="ARBA" id="ARBA00007315"/>
    </source>
</evidence>
<keyword evidence="12" id="KW-1185">Reference proteome</keyword>
<dbReference type="RefSeq" id="XP_977224.2">
    <property type="nucleotide sequence ID" value="XM_972131.2"/>
</dbReference>
<evidence type="ECO:0000256" key="2">
    <source>
        <dbReference type="ARBA" id="ARBA00013064"/>
    </source>
</evidence>
<evidence type="ECO:0000256" key="7">
    <source>
        <dbReference type="SAM" id="MobiDB-lite"/>
    </source>
</evidence>
<dbReference type="EMBL" id="GG662720">
    <property type="protein sequence ID" value="EAR86424.2"/>
    <property type="molecule type" value="Genomic_DNA"/>
</dbReference>
<feature type="domain" description="Tyrosine-protein phosphatase" evidence="8">
    <location>
        <begin position="166"/>
        <end position="325"/>
    </location>
</feature>
<dbReference type="GeneID" id="7841436"/>
<dbReference type="OrthoDB" id="5632at2759"/>
<evidence type="ECO:0000256" key="5">
    <source>
        <dbReference type="ARBA" id="ARBA00022912"/>
    </source>
</evidence>
<feature type="domain" description="Tyrosine specific protein phosphatases" evidence="10">
    <location>
        <begin position="245"/>
        <end position="312"/>
    </location>
</feature>
<dbReference type="SUPFAM" id="SSF52799">
    <property type="entry name" value="(Phosphotyrosine protein) phosphatases II"/>
    <property type="match status" value="2"/>
</dbReference>
<dbReference type="STRING" id="312017.Q22LZ6"/>
<dbReference type="PROSITE" id="PS50054">
    <property type="entry name" value="TYR_PHOSPHATASE_DUAL"/>
    <property type="match status" value="1"/>
</dbReference>
<dbReference type="InterPro" id="IPR050561">
    <property type="entry name" value="PTP"/>
</dbReference>
<evidence type="ECO:0000259" key="10">
    <source>
        <dbReference type="PROSITE" id="PS50056"/>
    </source>
</evidence>
<dbReference type="InterPro" id="IPR016130">
    <property type="entry name" value="Tyr_Pase_AS"/>
</dbReference>